<dbReference type="Gene3D" id="4.10.1000.10">
    <property type="entry name" value="Zinc finger, CCCH-type"/>
    <property type="match status" value="2"/>
</dbReference>
<feature type="zinc finger region" description="C3H1-type" evidence="10">
    <location>
        <begin position="154"/>
        <end position="178"/>
    </location>
</feature>
<evidence type="ECO:0000259" key="14">
    <source>
        <dbReference type="PROSITE" id="PS50158"/>
    </source>
</evidence>
<dbReference type="SUPFAM" id="SSF90229">
    <property type="entry name" value="CCCH zinc finger"/>
    <property type="match status" value="2"/>
</dbReference>
<dbReference type="PROSITE" id="PS50158">
    <property type="entry name" value="ZF_CCHC"/>
    <property type="match status" value="1"/>
</dbReference>
<feature type="region of interest" description="Disordered" evidence="12">
    <location>
        <begin position="289"/>
        <end position="310"/>
    </location>
</feature>
<evidence type="ECO:0000256" key="4">
    <source>
        <dbReference type="ARBA" id="ARBA00022723"/>
    </source>
</evidence>
<evidence type="ECO:0000256" key="2">
    <source>
        <dbReference type="ARBA" id="ARBA00008907"/>
    </source>
</evidence>
<dbReference type="Proteomes" id="UP000009131">
    <property type="component" value="Unassembled WGS sequence"/>
</dbReference>
<dbReference type="Gene3D" id="4.10.60.10">
    <property type="entry name" value="Zinc finger, CCHC-type"/>
    <property type="match status" value="1"/>
</dbReference>
<evidence type="ECO:0000313" key="16">
    <source>
        <dbReference type="Proteomes" id="UP000009131"/>
    </source>
</evidence>
<keyword evidence="3 11" id="KW-0507">mRNA processing</keyword>
<feature type="zinc finger region" description="C3H1-type" evidence="10">
    <location>
        <begin position="97"/>
        <end position="124"/>
    </location>
</feature>
<feature type="zinc finger region" description="C3H1-type" evidence="10">
    <location>
        <begin position="125"/>
        <end position="153"/>
    </location>
</feature>
<feature type="domain" description="C3H1-type" evidence="13">
    <location>
        <begin position="97"/>
        <end position="124"/>
    </location>
</feature>
<comment type="similarity">
    <text evidence="2 11">Belongs to the CPSF4/YTH1 family.</text>
</comment>
<dbReference type="HOGENOM" id="CLU_024513_0_0_1"/>
<evidence type="ECO:0000256" key="1">
    <source>
        <dbReference type="ARBA" id="ARBA00004123"/>
    </source>
</evidence>
<dbReference type="GO" id="GO:0005634">
    <property type="term" value="C:nucleus"/>
    <property type="evidence" value="ECO:0007669"/>
    <property type="project" value="UniProtKB-SubCell"/>
</dbReference>
<evidence type="ECO:0000256" key="6">
    <source>
        <dbReference type="ARBA" id="ARBA00022771"/>
    </source>
</evidence>
<keyword evidence="7 10" id="KW-0862">Zinc</keyword>
<dbReference type="OrthoDB" id="1914176at2759"/>
<reference evidence="15 16" key="1">
    <citation type="journal article" date="2011" name="J. Gen. Appl. Microbiol.">
        <title>Draft genome sequencing of the enigmatic basidiomycete Mixia osmundae.</title>
        <authorList>
            <person name="Nishida H."/>
            <person name="Nagatsuka Y."/>
            <person name="Sugiyama J."/>
        </authorList>
    </citation>
    <scope>NUCLEOTIDE SEQUENCE [LARGE SCALE GENOMIC DNA]</scope>
    <source>
        <strain evidence="16">CBS 9802 / IAM 14324 / JCM 22182 / KY 12970</strain>
    </source>
</reference>
<dbReference type="Pfam" id="PF14608">
    <property type="entry name" value="zf-CCCH_2"/>
    <property type="match status" value="4"/>
</dbReference>
<sequence>MTQRLPAPLAPEVVPLKTKQGTDISEQFVARPDFRHTDFLVEEYIKNDLALRIDLDDELCKDWAATHACPRGALCPLRHVRPSIRNFRPMPAEGRGALSKTICKHWLKGLCKKGPGCEFLHELNMRKMPECWFFTQFRFCASGDDCMYLHLVEAERLKDCEAYTRGFCHLGPSCPDKHSRKTACPSYLNGFCPLGAHCSLVHPPWLRDQVQARVNYKEPKDAYRNRDRDWPEEVGGKGGDWAPAYRADGGPTIRNQNQPRRALNEVTCYKCGEKGHFANNCMNRGIPGDRGGLSQRMPQMPKMGGAGKIM</sequence>
<evidence type="ECO:0000256" key="3">
    <source>
        <dbReference type="ARBA" id="ARBA00022664"/>
    </source>
</evidence>
<comment type="subcellular location">
    <subcellularLocation>
        <location evidence="1 11">Nucleus</location>
    </subcellularLocation>
</comment>
<dbReference type="InterPro" id="IPR000571">
    <property type="entry name" value="Znf_CCCH"/>
</dbReference>
<dbReference type="RefSeq" id="XP_014568452.1">
    <property type="nucleotide sequence ID" value="XM_014712966.1"/>
</dbReference>
<evidence type="ECO:0000313" key="15">
    <source>
        <dbReference type="EMBL" id="GAA99207.1"/>
    </source>
</evidence>
<name>G7E988_MIXOS</name>
<evidence type="ECO:0000256" key="11">
    <source>
        <dbReference type="RuleBase" id="RU369008"/>
    </source>
</evidence>
<feature type="domain" description="C3H1-type" evidence="13">
    <location>
        <begin position="54"/>
        <end position="82"/>
    </location>
</feature>
<comment type="caution">
    <text evidence="15">The sequence shown here is derived from an EMBL/GenBank/DDBJ whole genome shotgun (WGS) entry which is preliminary data.</text>
</comment>
<evidence type="ECO:0000256" key="8">
    <source>
        <dbReference type="ARBA" id="ARBA00022884"/>
    </source>
</evidence>
<dbReference type="InterPro" id="IPR001878">
    <property type="entry name" value="Znf_CCHC"/>
</dbReference>
<dbReference type="SMART" id="SM00343">
    <property type="entry name" value="ZnF_C2HC"/>
    <property type="match status" value="1"/>
</dbReference>
<evidence type="ECO:0000256" key="12">
    <source>
        <dbReference type="SAM" id="MobiDB-lite"/>
    </source>
</evidence>
<evidence type="ECO:0000256" key="10">
    <source>
        <dbReference type="PROSITE-ProRule" id="PRU00723"/>
    </source>
</evidence>
<protein>
    <recommendedName>
        <fullName evidence="11">mRNA 3'-end-processing protein</fullName>
    </recommendedName>
</protein>
<dbReference type="GO" id="GO:0003723">
    <property type="term" value="F:RNA binding"/>
    <property type="evidence" value="ECO:0007669"/>
    <property type="project" value="UniProtKB-UniRule"/>
</dbReference>
<dbReference type="STRING" id="764103.G7E988"/>
<dbReference type="EMBL" id="BABT02000220">
    <property type="protein sequence ID" value="GAA99207.1"/>
    <property type="molecule type" value="Genomic_DNA"/>
</dbReference>
<organism evidence="15 16">
    <name type="scientific">Mixia osmundae (strain CBS 9802 / IAM 14324 / JCM 22182 / KY 12970)</name>
    <dbReference type="NCBI Taxonomy" id="764103"/>
    <lineage>
        <taxon>Eukaryota</taxon>
        <taxon>Fungi</taxon>
        <taxon>Dikarya</taxon>
        <taxon>Basidiomycota</taxon>
        <taxon>Pucciniomycotina</taxon>
        <taxon>Mixiomycetes</taxon>
        <taxon>Mixiales</taxon>
        <taxon>Mixiaceae</taxon>
        <taxon>Mixia</taxon>
    </lineage>
</organism>
<dbReference type="InterPro" id="IPR036875">
    <property type="entry name" value="Znf_CCHC_sf"/>
</dbReference>
<evidence type="ECO:0000256" key="9">
    <source>
        <dbReference type="ARBA" id="ARBA00023242"/>
    </source>
</evidence>
<dbReference type="PANTHER" id="PTHR23102">
    <property type="entry name" value="CLEAVAGE AND POLYADENYLATION SPECIFICITY FACTOR SUBUNIT 4-RELATED"/>
    <property type="match status" value="1"/>
</dbReference>
<evidence type="ECO:0000259" key="13">
    <source>
        <dbReference type="PROSITE" id="PS50103"/>
    </source>
</evidence>
<reference evidence="15 16" key="2">
    <citation type="journal article" date="2012" name="Open Biol.">
        <title>Characteristics of nucleosomes and linker DNA regions on the genome of the basidiomycete Mixia osmundae revealed by mono- and dinucleosome mapping.</title>
        <authorList>
            <person name="Nishida H."/>
            <person name="Kondo S."/>
            <person name="Matsumoto T."/>
            <person name="Suzuki Y."/>
            <person name="Yoshikawa H."/>
            <person name="Taylor T.D."/>
            <person name="Sugiyama J."/>
        </authorList>
    </citation>
    <scope>NUCLEOTIDE SEQUENCE [LARGE SCALE GENOMIC DNA]</scope>
    <source>
        <strain evidence="16">CBS 9802 / IAM 14324 / JCM 22182 / KY 12970</strain>
    </source>
</reference>
<dbReference type="Pfam" id="PF00098">
    <property type="entry name" value="zf-CCHC"/>
    <property type="match status" value="1"/>
</dbReference>
<dbReference type="eggNOG" id="KOG1040">
    <property type="taxonomic scope" value="Eukaryota"/>
</dbReference>
<keyword evidence="16" id="KW-1185">Reference proteome</keyword>
<dbReference type="SMART" id="SM00356">
    <property type="entry name" value="ZnF_C3H1"/>
    <property type="match status" value="5"/>
</dbReference>
<gene>
    <name evidence="15" type="primary">Mo05900</name>
    <name evidence="15" type="ORF">E5Q_05900</name>
</gene>
<dbReference type="AlphaFoldDB" id="G7E988"/>
<dbReference type="SUPFAM" id="SSF57756">
    <property type="entry name" value="Retrovirus zinc finger-like domains"/>
    <property type="match status" value="1"/>
</dbReference>
<feature type="domain" description="CCHC-type" evidence="14">
    <location>
        <begin position="268"/>
        <end position="281"/>
    </location>
</feature>
<accession>G7E988</accession>
<evidence type="ECO:0000256" key="5">
    <source>
        <dbReference type="ARBA" id="ARBA00022737"/>
    </source>
</evidence>
<dbReference type="PROSITE" id="PS50103">
    <property type="entry name" value="ZF_C3H1"/>
    <property type="match status" value="5"/>
</dbReference>
<evidence type="ECO:0000256" key="7">
    <source>
        <dbReference type="ARBA" id="ARBA00022833"/>
    </source>
</evidence>
<keyword evidence="9 11" id="KW-0539">Nucleus</keyword>
<dbReference type="InParanoid" id="G7E988"/>
<dbReference type="GO" id="GO:0008270">
    <property type="term" value="F:zinc ion binding"/>
    <property type="evidence" value="ECO:0007669"/>
    <property type="project" value="UniProtKB-KW"/>
</dbReference>
<dbReference type="InterPro" id="IPR045348">
    <property type="entry name" value="CPSF4/Yth1"/>
</dbReference>
<feature type="domain" description="C3H1-type" evidence="13">
    <location>
        <begin position="154"/>
        <end position="178"/>
    </location>
</feature>
<dbReference type="GO" id="GO:0031124">
    <property type="term" value="P:mRNA 3'-end processing"/>
    <property type="evidence" value="ECO:0007669"/>
    <property type="project" value="UniProtKB-UniRule"/>
</dbReference>
<keyword evidence="5 11" id="KW-0677">Repeat</keyword>
<dbReference type="PANTHER" id="PTHR23102:SF24">
    <property type="entry name" value="CLEAVAGE AND POLYADENYLATION SPECIFICITY FACTOR SUBUNIT 4"/>
    <property type="match status" value="1"/>
</dbReference>
<feature type="domain" description="C3H1-type" evidence="13">
    <location>
        <begin position="125"/>
        <end position="153"/>
    </location>
</feature>
<keyword evidence="4 10" id="KW-0479">Metal-binding</keyword>
<comment type="function">
    <text evidence="11">Component of the cleavage factor I (CF I) involved in pre-mRNA 3'-end processing.</text>
</comment>
<feature type="zinc finger region" description="C3H1-type" evidence="10">
    <location>
        <begin position="179"/>
        <end position="205"/>
    </location>
</feature>
<dbReference type="InterPro" id="IPR036855">
    <property type="entry name" value="Znf_CCCH_sf"/>
</dbReference>
<keyword evidence="8 11" id="KW-0694">RNA-binding</keyword>
<keyword evidence="6 10" id="KW-0863">Zinc-finger</keyword>
<feature type="domain" description="C3H1-type" evidence="13">
    <location>
        <begin position="179"/>
        <end position="205"/>
    </location>
</feature>
<proteinExistence type="inferred from homology"/>
<dbReference type="OMA" id="EEVTCFK"/>
<feature type="zinc finger region" description="C3H1-type" evidence="10">
    <location>
        <begin position="54"/>
        <end position="82"/>
    </location>
</feature>